<dbReference type="EnsemblPlants" id="OB01G39850.1">
    <property type="protein sequence ID" value="OB01G39850.1"/>
    <property type="gene ID" value="OB01G39850"/>
</dbReference>
<evidence type="ECO:0000313" key="1">
    <source>
        <dbReference type="EnsemblPlants" id="OB01G39850.1"/>
    </source>
</evidence>
<protein>
    <submittedName>
        <fullName evidence="1">Uncharacterized protein</fullName>
    </submittedName>
</protein>
<accession>J3L429</accession>
<dbReference type="HOGENOM" id="CLU_3035558_0_0_1"/>
<sequence length="55" mass="6131">MYDIVSSYPIMPLSSSLITSTWCNCTTHQSQEWVTELTVNVSDQGPSKQGCFCIL</sequence>
<reference evidence="1" key="1">
    <citation type="journal article" date="2013" name="Nat. Commun.">
        <title>Whole-genome sequencing of Oryza brachyantha reveals mechanisms underlying Oryza genome evolution.</title>
        <authorList>
            <person name="Chen J."/>
            <person name="Huang Q."/>
            <person name="Gao D."/>
            <person name="Wang J."/>
            <person name="Lang Y."/>
            <person name="Liu T."/>
            <person name="Li B."/>
            <person name="Bai Z."/>
            <person name="Luis Goicoechea J."/>
            <person name="Liang C."/>
            <person name="Chen C."/>
            <person name="Zhang W."/>
            <person name="Sun S."/>
            <person name="Liao Y."/>
            <person name="Zhang X."/>
            <person name="Yang L."/>
            <person name="Song C."/>
            <person name="Wang M."/>
            <person name="Shi J."/>
            <person name="Liu G."/>
            <person name="Liu J."/>
            <person name="Zhou H."/>
            <person name="Zhou W."/>
            <person name="Yu Q."/>
            <person name="An N."/>
            <person name="Chen Y."/>
            <person name="Cai Q."/>
            <person name="Wang B."/>
            <person name="Liu B."/>
            <person name="Min J."/>
            <person name="Huang Y."/>
            <person name="Wu H."/>
            <person name="Li Z."/>
            <person name="Zhang Y."/>
            <person name="Yin Y."/>
            <person name="Song W."/>
            <person name="Jiang J."/>
            <person name="Jackson S.A."/>
            <person name="Wing R.A."/>
            <person name="Wang J."/>
            <person name="Chen M."/>
        </authorList>
    </citation>
    <scope>NUCLEOTIDE SEQUENCE [LARGE SCALE GENOMIC DNA]</scope>
    <source>
        <strain evidence="1">cv. IRGC 101232</strain>
    </source>
</reference>
<keyword evidence="2" id="KW-1185">Reference proteome</keyword>
<proteinExistence type="predicted"/>
<evidence type="ECO:0000313" key="2">
    <source>
        <dbReference type="Proteomes" id="UP000006038"/>
    </source>
</evidence>
<dbReference type="Proteomes" id="UP000006038">
    <property type="component" value="Chromosome 1"/>
</dbReference>
<dbReference type="AlphaFoldDB" id="J3L429"/>
<dbReference type="Gramene" id="OB01G39850.1">
    <property type="protein sequence ID" value="OB01G39850.1"/>
    <property type="gene ID" value="OB01G39850"/>
</dbReference>
<name>J3L429_ORYBR</name>
<organism evidence="1">
    <name type="scientific">Oryza brachyantha</name>
    <name type="common">malo sina</name>
    <dbReference type="NCBI Taxonomy" id="4533"/>
    <lineage>
        <taxon>Eukaryota</taxon>
        <taxon>Viridiplantae</taxon>
        <taxon>Streptophyta</taxon>
        <taxon>Embryophyta</taxon>
        <taxon>Tracheophyta</taxon>
        <taxon>Spermatophyta</taxon>
        <taxon>Magnoliopsida</taxon>
        <taxon>Liliopsida</taxon>
        <taxon>Poales</taxon>
        <taxon>Poaceae</taxon>
        <taxon>BOP clade</taxon>
        <taxon>Oryzoideae</taxon>
        <taxon>Oryzeae</taxon>
        <taxon>Oryzinae</taxon>
        <taxon>Oryza</taxon>
    </lineage>
</organism>
<reference evidence="1" key="2">
    <citation type="submission" date="2013-04" db="UniProtKB">
        <authorList>
            <consortium name="EnsemblPlants"/>
        </authorList>
    </citation>
    <scope>IDENTIFICATION</scope>
</reference>